<dbReference type="InterPro" id="IPR040442">
    <property type="entry name" value="Pyrv_kinase-like_dom_sf"/>
</dbReference>
<evidence type="ECO:0000313" key="6">
    <source>
        <dbReference type="Proteomes" id="UP001595923"/>
    </source>
</evidence>
<dbReference type="SUPFAM" id="SSF51621">
    <property type="entry name" value="Phosphoenolpyruvate/pyruvate domain"/>
    <property type="match status" value="1"/>
</dbReference>
<dbReference type="NCBIfam" id="NF011645">
    <property type="entry name" value="PRK15063.1"/>
    <property type="match status" value="1"/>
</dbReference>
<reference evidence="6" key="1">
    <citation type="journal article" date="2019" name="Int. J. Syst. Evol. Microbiol.">
        <title>The Global Catalogue of Microorganisms (GCM) 10K type strain sequencing project: providing services to taxonomists for standard genome sequencing and annotation.</title>
        <authorList>
            <consortium name="The Broad Institute Genomics Platform"/>
            <consortium name="The Broad Institute Genome Sequencing Center for Infectious Disease"/>
            <person name="Wu L."/>
            <person name="Ma J."/>
        </authorList>
    </citation>
    <scope>NUCLEOTIDE SEQUENCE [LARGE SCALE GENOMIC DNA]</scope>
    <source>
        <strain evidence="6">XZYJ18</strain>
    </source>
</reference>
<dbReference type="CDD" id="cd00377">
    <property type="entry name" value="ICL_PEPM"/>
    <property type="match status" value="1"/>
</dbReference>
<name>A0ABV9DYF3_9ACTN</name>
<comment type="catalytic activity">
    <reaction evidence="3">
        <text>D-threo-isocitrate = glyoxylate + succinate</text>
        <dbReference type="Rhea" id="RHEA:13245"/>
        <dbReference type="ChEBI" id="CHEBI:15562"/>
        <dbReference type="ChEBI" id="CHEBI:30031"/>
        <dbReference type="ChEBI" id="CHEBI:36655"/>
        <dbReference type="EC" id="4.1.3.1"/>
    </reaction>
</comment>
<dbReference type="PIRSF" id="PIRSF001362">
    <property type="entry name" value="Isocit_lyase"/>
    <property type="match status" value="1"/>
</dbReference>
<dbReference type="PROSITE" id="PS00161">
    <property type="entry name" value="ISOCITRATE_LYASE"/>
    <property type="match status" value="1"/>
</dbReference>
<gene>
    <name evidence="5" type="primary">aceA</name>
    <name evidence="5" type="ORF">ACFO4E_16555</name>
</gene>
<dbReference type="RefSeq" id="WP_378575840.1">
    <property type="nucleotide sequence ID" value="NZ_JBHSFQ010000015.1"/>
</dbReference>
<dbReference type="InterPro" id="IPR039556">
    <property type="entry name" value="ICL/PEPM"/>
</dbReference>
<dbReference type="EC" id="4.1.3.1" evidence="1 4"/>
<keyword evidence="6" id="KW-1185">Reference proteome</keyword>
<protein>
    <recommendedName>
        <fullName evidence="1 4">Isocitrate lyase</fullName>
        <ecNumber evidence="1 4">4.1.3.1</ecNumber>
    </recommendedName>
</protein>
<dbReference type="GO" id="GO:0004451">
    <property type="term" value="F:isocitrate lyase activity"/>
    <property type="evidence" value="ECO:0007669"/>
    <property type="project" value="UniProtKB-EC"/>
</dbReference>
<evidence type="ECO:0000256" key="3">
    <source>
        <dbReference type="ARBA" id="ARBA00023531"/>
    </source>
</evidence>
<dbReference type="InterPro" id="IPR015813">
    <property type="entry name" value="Pyrv/PenolPyrv_kinase-like_dom"/>
</dbReference>
<dbReference type="Pfam" id="PF00463">
    <property type="entry name" value="ICL"/>
    <property type="match status" value="2"/>
</dbReference>
<dbReference type="PANTHER" id="PTHR21631:SF3">
    <property type="entry name" value="BIFUNCTIONAL GLYOXYLATE CYCLE PROTEIN"/>
    <property type="match status" value="1"/>
</dbReference>
<comment type="caution">
    <text evidence="5">The sequence shown here is derived from an EMBL/GenBank/DDBJ whole genome shotgun (WGS) entry which is preliminary data.</text>
</comment>
<evidence type="ECO:0000313" key="5">
    <source>
        <dbReference type="EMBL" id="MFC4563478.1"/>
    </source>
</evidence>
<dbReference type="Proteomes" id="UP001595923">
    <property type="component" value="Unassembled WGS sequence"/>
</dbReference>
<accession>A0ABV9DYF3</accession>
<organism evidence="5 6">
    <name type="scientific">Nocardiopsis mangrovi</name>
    <dbReference type="NCBI Taxonomy" id="1179818"/>
    <lineage>
        <taxon>Bacteria</taxon>
        <taxon>Bacillati</taxon>
        <taxon>Actinomycetota</taxon>
        <taxon>Actinomycetes</taxon>
        <taxon>Streptosporangiales</taxon>
        <taxon>Nocardiopsidaceae</taxon>
        <taxon>Nocardiopsis</taxon>
    </lineage>
</organism>
<dbReference type="Gene3D" id="3.20.20.60">
    <property type="entry name" value="Phosphoenolpyruvate-binding domains"/>
    <property type="match status" value="1"/>
</dbReference>
<dbReference type="InterPro" id="IPR006254">
    <property type="entry name" value="Isocitrate_lyase"/>
</dbReference>
<evidence type="ECO:0000256" key="1">
    <source>
        <dbReference type="ARBA" id="ARBA00012909"/>
    </source>
</evidence>
<evidence type="ECO:0000256" key="2">
    <source>
        <dbReference type="ARBA" id="ARBA00023239"/>
    </source>
</evidence>
<dbReference type="EMBL" id="JBHSFQ010000015">
    <property type="protein sequence ID" value="MFC4563478.1"/>
    <property type="molecule type" value="Genomic_DNA"/>
</dbReference>
<evidence type="ECO:0000256" key="4">
    <source>
        <dbReference type="NCBIfam" id="TIGR01346"/>
    </source>
</evidence>
<sequence length="432" mass="47552">MSINGQRRDAAEALRREWETDPRWADITRTYTAEDVVRLRGSVAEEHTLARLGATRLWDLLHSEDYVNTLGALTGNQAVQQVRAGLKAIYLSGWQVAADANQAGQTYPDQSLYPADSVPHVVRRINNALLRADQITWSEGEDDAPHWLAPIVADAEAGFGGVLNAFELMKSMIAAGAAGVHWEDQLASEKKCGHLGGKVLIPTGQHIRTLNAARLAADIAGVPSLVIARTDAQSATLITSDIDERDRSFVTGVRTAEGFYRVRNGLEAGVARGLAYAPYSDLLWMETSTPDLEVARQFAERIKAEYPDQMLAYNCSPSFNWRRHLDDAAIAKFQRELGHMGYKFQFITLAGFHSLNHSMFHLAKGYAETGMSAYVELQEAEFGSEERGYTATRHQREVGTGYFDRVSTAITPDASTTALTGSTEEDQFSAAH</sequence>
<proteinExistence type="predicted"/>
<dbReference type="InterPro" id="IPR018523">
    <property type="entry name" value="Isocitrate_lyase_ph_CS"/>
</dbReference>
<dbReference type="PANTHER" id="PTHR21631">
    <property type="entry name" value="ISOCITRATE LYASE/MALATE SYNTHASE"/>
    <property type="match status" value="1"/>
</dbReference>
<keyword evidence="2 5" id="KW-0456">Lyase</keyword>
<dbReference type="NCBIfam" id="TIGR01346">
    <property type="entry name" value="isocit_lyase"/>
    <property type="match status" value="1"/>
</dbReference>